<evidence type="ECO:0000259" key="7">
    <source>
        <dbReference type="Pfam" id="PF13193"/>
    </source>
</evidence>
<dbReference type="EMBL" id="RJJG01000003">
    <property type="protein sequence ID" value="RNI09719.1"/>
    <property type="molecule type" value="Genomic_DNA"/>
</dbReference>
<feature type="binding site" evidence="5">
    <location>
        <position position="536"/>
    </location>
    <ligand>
        <name>Mg(2+)</name>
        <dbReference type="ChEBI" id="CHEBI:18420"/>
    </ligand>
</feature>
<keyword evidence="3 5" id="KW-0547">Nucleotide-binding</keyword>
<dbReference type="InterPro" id="IPR000873">
    <property type="entry name" value="AMP-dep_synth/lig_dom"/>
</dbReference>
<feature type="binding site" evidence="5">
    <location>
        <position position="538"/>
    </location>
    <ligand>
        <name>Mg(2+)</name>
        <dbReference type="ChEBI" id="CHEBI:18420"/>
    </ligand>
</feature>
<organism evidence="9 12">
    <name type="scientific">Methanohalophilus halophilus</name>
    <dbReference type="NCBI Taxonomy" id="2177"/>
    <lineage>
        <taxon>Archaea</taxon>
        <taxon>Methanobacteriati</taxon>
        <taxon>Methanobacteriota</taxon>
        <taxon>Stenosarchaea group</taxon>
        <taxon>Methanomicrobia</taxon>
        <taxon>Methanosarcinales</taxon>
        <taxon>Methanosarcinaceae</taxon>
        <taxon>Methanohalophilus</taxon>
    </lineage>
</organism>
<feature type="binding site" evidence="5">
    <location>
        <position position="541"/>
    </location>
    <ligand>
        <name>Mg(2+)</name>
        <dbReference type="ChEBI" id="CHEBI:18420"/>
    </ligand>
</feature>
<dbReference type="HAMAP" id="MF_01123">
    <property type="entry name" value="Ac_CoA_synth"/>
    <property type="match status" value="1"/>
</dbReference>
<reference evidence="10 14" key="3">
    <citation type="submission" date="2018-10" db="EMBL/GenBank/DDBJ databases">
        <title>Cultivation of a novel Methanohalophilus strain from Kebrit Deep of the Red Sea and a genomic comparison of members of the genus Methanohalophilus.</title>
        <authorList>
            <person name="Guan Y."/>
            <person name="Ngugi D.K."/>
            <person name="Stingl U."/>
        </authorList>
    </citation>
    <scope>NUCLEOTIDE SEQUENCE [LARGE SCALE GENOMIC DNA]</scope>
    <source>
        <strain evidence="10 14">DSM 3094</strain>
    </source>
</reference>
<feature type="domain" description="AMP-dependent synthetase/ligase" evidence="6">
    <location>
        <begin position="84"/>
        <end position="468"/>
    </location>
</feature>
<dbReference type="InterPro" id="IPR020845">
    <property type="entry name" value="AMP-binding_CS"/>
</dbReference>
<evidence type="ECO:0000313" key="10">
    <source>
        <dbReference type="EMBL" id="RNI09719.1"/>
    </source>
</evidence>
<dbReference type="Proteomes" id="UP000198669">
    <property type="component" value="Unassembled WGS sequence"/>
</dbReference>
<dbReference type="PANTHER" id="PTHR24095:SF14">
    <property type="entry name" value="ACETYL-COENZYME A SYNTHETASE 1"/>
    <property type="match status" value="1"/>
</dbReference>
<evidence type="ECO:0000256" key="4">
    <source>
        <dbReference type="ARBA" id="ARBA00022840"/>
    </source>
</evidence>
<evidence type="ECO:0000259" key="8">
    <source>
        <dbReference type="Pfam" id="PF16177"/>
    </source>
</evidence>
<dbReference type="GO" id="GO:0019427">
    <property type="term" value="P:acetyl-CoA biosynthetic process from acetate"/>
    <property type="evidence" value="ECO:0007669"/>
    <property type="project" value="UniProtKB-UniRule"/>
</dbReference>
<dbReference type="GO" id="GO:0005524">
    <property type="term" value="F:ATP binding"/>
    <property type="evidence" value="ECO:0007669"/>
    <property type="project" value="UniProtKB-KW"/>
</dbReference>
<dbReference type="AlphaFoldDB" id="A0A1L3Q2X9"/>
<proteinExistence type="inferred from homology"/>
<evidence type="ECO:0000256" key="1">
    <source>
        <dbReference type="ARBA" id="ARBA00006432"/>
    </source>
</evidence>
<dbReference type="Proteomes" id="UP000267921">
    <property type="component" value="Unassembled WGS sequence"/>
</dbReference>
<dbReference type="GO" id="GO:0043427">
    <property type="term" value="P:carbon fixation by 3-hydroxypropionate cycle"/>
    <property type="evidence" value="ECO:0007669"/>
    <property type="project" value="UniProtKB-ARBA"/>
</dbReference>
<evidence type="ECO:0000313" key="11">
    <source>
        <dbReference type="EMBL" id="SDW54344.1"/>
    </source>
</evidence>
<dbReference type="GO" id="GO:0003987">
    <property type="term" value="F:acetate-CoA ligase activity"/>
    <property type="evidence" value="ECO:0007669"/>
    <property type="project" value="UniProtKB-UniRule"/>
</dbReference>
<feature type="binding site" evidence="5">
    <location>
        <position position="525"/>
    </location>
    <ligand>
        <name>ATP</name>
        <dbReference type="ChEBI" id="CHEBI:30616"/>
    </ligand>
</feature>
<feature type="modified residue" description="N6-acetyllysine" evidence="5">
    <location>
        <position position="608"/>
    </location>
</feature>
<feature type="binding site" evidence="5">
    <location>
        <position position="522"/>
    </location>
    <ligand>
        <name>CoA</name>
        <dbReference type="ChEBI" id="CHEBI:57287"/>
    </ligand>
</feature>
<keyword evidence="2 5" id="KW-0436">Ligase</keyword>
<sequence>MKETIESSLAEERVFEPSEDFKARANMNDPDIYRKADEDLEGFWGDLAENIDWFEKWDRVLEWNPPHSNWFLNGKVNASYNCLDRHLSAKGDKPAIIWEGEMENTRTYTYNELFYSTCRFANALKELGVQKGDIVTIYLPMIPEAVIAMLACARIGAPHSVVFAGFSHEALAQRIENAGSKFVITCDGYYHKGKLIDQKEKTDMGLEKTEGVEHALVVNHTATPVNFIEGRDVWWHELEKKVDYQCPAEHMDSEDTLFLMYTSGTTGKPKGVVHSTGGYLVGTCITASWVFDLKDDDIYWCTADVGWITGHSYIAYGPLLNGATVLLYEGAPDYPEKGRFWDIIEKHGVTIFYTAPTAIRTFMKWGEHLPLKHDLSSLRLLGSVGEPINPKAWLWYYENIGGKRCPIVDTWWQTETGMIMITPLPGITSMKPGSAVRPFPGIKISILDEEGNAVPEGQGGYLAIEKPWPSMIRTIHGDEERFIKTYWSKWGTDIYMSGDGARIDRDGYVWVLGRLDDVIKVSGHRLGTMEIESSLVSHPAVAEAAVEGKEDEIKGEVIVGYVVLEADVPVSDELKEQLKGHVVDEIGPIARPAAIVFAEDLPKTRSGKIMRRVLRAITNNTDPGDVTTLQNPEVVEELKRKVHLSD</sequence>
<comment type="cofactor">
    <cofactor evidence="5">
        <name>Mg(2+)</name>
        <dbReference type="ChEBI" id="CHEBI:18420"/>
    </cofactor>
</comment>
<evidence type="ECO:0000313" key="13">
    <source>
        <dbReference type="Proteomes" id="UP000198669"/>
    </source>
</evidence>
<feature type="binding site" evidence="5">
    <location>
        <position position="309"/>
    </location>
    <ligand>
        <name>CoA</name>
        <dbReference type="ChEBI" id="CHEBI:57287"/>
    </ligand>
</feature>
<dbReference type="Pfam" id="PF13193">
    <property type="entry name" value="AMP-binding_C"/>
    <property type="match status" value="1"/>
</dbReference>
<feature type="binding site" evidence="5">
    <location>
        <position position="514"/>
    </location>
    <ligand>
        <name>ATP</name>
        <dbReference type="ChEBI" id="CHEBI:30616"/>
    </ligand>
</feature>
<dbReference type="Pfam" id="PF16177">
    <property type="entry name" value="ACAS_N"/>
    <property type="match status" value="1"/>
</dbReference>
<dbReference type="GO" id="GO:0016208">
    <property type="term" value="F:AMP binding"/>
    <property type="evidence" value="ECO:0007669"/>
    <property type="project" value="InterPro"/>
</dbReference>
<comment type="caution">
    <text evidence="5">Lacks conserved residue(s) required for the propagation of feature annotation.</text>
</comment>
<dbReference type="NCBIfam" id="NF001208">
    <property type="entry name" value="PRK00174.1"/>
    <property type="match status" value="1"/>
</dbReference>
<keyword evidence="5" id="KW-0479">Metal-binding</keyword>
<dbReference type="OrthoDB" id="371752at2157"/>
<gene>
    <name evidence="10" type="primary">acs</name>
    <name evidence="5" type="synonym">acsA</name>
    <name evidence="9" type="ORF">BHR79_06785</name>
    <name evidence="10" type="ORF">EFE40_03460</name>
    <name evidence="11" type="ORF">SAMN04515625_1153</name>
</gene>
<dbReference type="GO" id="GO:0043955">
    <property type="term" value="F:3-hydroxypropionyl-CoA synthetase activity"/>
    <property type="evidence" value="ECO:0007669"/>
    <property type="project" value="UniProtKB-ARBA"/>
</dbReference>
<dbReference type="InterPro" id="IPR045851">
    <property type="entry name" value="AMP-bd_C_sf"/>
</dbReference>
<evidence type="ECO:0000259" key="6">
    <source>
        <dbReference type="Pfam" id="PF00501"/>
    </source>
</evidence>
<dbReference type="EMBL" id="CP017921">
    <property type="protein sequence ID" value="APH39219.1"/>
    <property type="molecule type" value="Genomic_DNA"/>
</dbReference>
<dbReference type="Gene3D" id="3.30.300.30">
    <property type="match status" value="1"/>
</dbReference>
<dbReference type="PANTHER" id="PTHR24095">
    <property type="entry name" value="ACETYL-COENZYME A SYNTHETASE"/>
    <property type="match status" value="1"/>
</dbReference>
<dbReference type="STRING" id="2177.BHR79_06785"/>
<dbReference type="RefSeq" id="WP_072561656.1">
    <property type="nucleotide sequence ID" value="NZ_CP017921.1"/>
</dbReference>
<dbReference type="Proteomes" id="UP000186879">
    <property type="component" value="Chromosome"/>
</dbReference>
<keyword evidence="4 5" id="KW-0067">ATP-binding</keyword>
<dbReference type="Pfam" id="PF00501">
    <property type="entry name" value="AMP-binding"/>
    <property type="match status" value="1"/>
</dbReference>
<evidence type="ECO:0000313" key="9">
    <source>
        <dbReference type="EMBL" id="APH39219.1"/>
    </source>
</evidence>
<dbReference type="EMBL" id="FNMU01000003">
    <property type="protein sequence ID" value="SDW54344.1"/>
    <property type="molecule type" value="Genomic_DNA"/>
</dbReference>
<name>A0A1L3Q2X9_9EURY</name>
<keyword evidence="5" id="KW-0007">Acetylation</keyword>
<dbReference type="NCBIfam" id="TIGR02188">
    <property type="entry name" value="Ac_CoA_lig_AcsA"/>
    <property type="match status" value="1"/>
</dbReference>
<comment type="catalytic activity">
    <reaction evidence="5">
        <text>acetate + ATP + CoA = acetyl-CoA + AMP + diphosphate</text>
        <dbReference type="Rhea" id="RHEA:23176"/>
        <dbReference type="ChEBI" id="CHEBI:30089"/>
        <dbReference type="ChEBI" id="CHEBI:30616"/>
        <dbReference type="ChEBI" id="CHEBI:33019"/>
        <dbReference type="ChEBI" id="CHEBI:57287"/>
        <dbReference type="ChEBI" id="CHEBI:57288"/>
        <dbReference type="ChEBI" id="CHEBI:456215"/>
        <dbReference type="EC" id="6.2.1.1"/>
    </reaction>
</comment>
<evidence type="ECO:0000313" key="12">
    <source>
        <dbReference type="Proteomes" id="UP000186879"/>
    </source>
</evidence>
<dbReference type="SUPFAM" id="SSF56801">
    <property type="entry name" value="Acetyl-CoA synthetase-like"/>
    <property type="match status" value="1"/>
</dbReference>
<protein>
    <recommendedName>
        <fullName evidence="5">Acetyl-coenzyme A synthetase</fullName>
        <shortName evidence="5">AcCoA synthetase</shortName>
        <shortName evidence="5">Acs</shortName>
        <ecNumber evidence="5">6.2.1.1</ecNumber>
    </recommendedName>
    <alternativeName>
        <fullName evidence="5">Acetate--CoA ligase</fullName>
    </alternativeName>
    <alternativeName>
        <fullName evidence="5">Acyl-activating enzyme</fullName>
    </alternativeName>
</protein>
<dbReference type="GO" id="GO:0046872">
    <property type="term" value="F:metal ion binding"/>
    <property type="evidence" value="ECO:0007669"/>
    <property type="project" value="UniProtKB-KW"/>
</dbReference>
<feature type="binding site" evidence="5">
    <location>
        <position position="499"/>
    </location>
    <ligand>
        <name>ATP</name>
        <dbReference type="ChEBI" id="CHEBI:30616"/>
    </ligand>
</feature>
<comment type="similarity">
    <text evidence="1 5">Belongs to the ATP-dependent AMP-binding enzyme family.</text>
</comment>
<keyword evidence="5" id="KW-0460">Magnesium</keyword>
<accession>A0A1L3Q2X9</accession>
<dbReference type="CDD" id="cd05966">
    <property type="entry name" value="ACS"/>
    <property type="match status" value="1"/>
</dbReference>
<dbReference type="EC" id="6.2.1.1" evidence="5"/>
<dbReference type="InterPro" id="IPR025110">
    <property type="entry name" value="AMP-bd_C"/>
</dbReference>
<evidence type="ECO:0000256" key="2">
    <source>
        <dbReference type="ARBA" id="ARBA00022598"/>
    </source>
</evidence>
<dbReference type="PROSITE" id="PS00455">
    <property type="entry name" value="AMP_BINDING"/>
    <property type="match status" value="1"/>
</dbReference>
<dbReference type="KEGG" id="mhaz:BHR79_06785"/>
<evidence type="ECO:0000256" key="5">
    <source>
        <dbReference type="HAMAP-Rule" id="MF_01123"/>
    </source>
</evidence>
<keyword evidence="12" id="KW-1185">Reference proteome</keyword>
<feature type="domain" description="AMP-binding enzyme C-terminal" evidence="7">
    <location>
        <begin position="530"/>
        <end position="608"/>
    </location>
</feature>
<dbReference type="FunFam" id="3.40.50.12780:FF:000001">
    <property type="entry name" value="Acetyl-coenzyme A synthetase"/>
    <property type="match status" value="1"/>
</dbReference>
<dbReference type="GeneID" id="30583458"/>
<dbReference type="GO" id="GO:0005829">
    <property type="term" value="C:cytosol"/>
    <property type="evidence" value="ECO:0007669"/>
    <property type="project" value="TreeGrafter"/>
</dbReference>
<reference evidence="11 13" key="2">
    <citation type="submission" date="2016-10" db="EMBL/GenBank/DDBJ databases">
        <authorList>
            <person name="de Groot N.N."/>
        </authorList>
    </citation>
    <scope>NUCLEOTIDE SEQUENCE [LARGE SCALE GENOMIC DNA]</scope>
    <source>
        <strain evidence="11 13">Z-7982</strain>
    </source>
</reference>
<dbReference type="Gene3D" id="3.40.50.12780">
    <property type="entry name" value="N-terminal domain of ligase-like"/>
    <property type="match status" value="1"/>
</dbReference>
<comment type="function">
    <text evidence="5">Catalyzes the conversion of acetate into acetyl-CoA (AcCoA), an essential intermediate at the junction of anabolic and catabolic pathways. AcsA undergoes a two-step reaction. In the first half reaction, AcsA combines acetate with ATP to form acetyl-adenylate (AcAMP) intermediate. In the second half reaction, it can then transfer the acetyl group from AcAMP to the sulfhydryl group of CoA, forming the product AcCoA.</text>
</comment>
<feature type="binding site" evidence="5">
    <location>
        <begin position="385"/>
        <end position="387"/>
    </location>
    <ligand>
        <name>ATP</name>
        <dbReference type="ChEBI" id="CHEBI:30616"/>
    </ligand>
</feature>
<evidence type="ECO:0000313" key="14">
    <source>
        <dbReference type="Proteomes" id="UP000267921"/>
    </source>
</evidence>
<evidence type="ECO:0000256" key="3">
    <source>
        <dbReference type="ARBA" id="ARBA00022741"/>
    </source>
</evidence>
<comment type="PTM">
    <text evidence="5">Acetylated. Deacetylation by the SIR2-homolog deacetylase activates the enzyme.</text>
</comment>
<dbReference type="InterPro" id="IPR042099">
    <property type="entry name" value="ANL_N_sf"/>
</dbReference>
<feature type="binding site" evidence="5">
    <location>
        <begin position="409"/>
        <end position="414"/>
    </location>
    <ligand>
        <name>ATP</name>
        <dbReference type="ChEBI" id="CHEBI:30616"/>
    </ligand>
</feature>
<feature type="domain" description="Acetyl-coenzyme A synthetase N-terminal" evidence="8">
    <location>
        <begin position="31"/>
        <end position="82"/>
    </location>
</feature>
<reference evidence="9 12" key="1">
    <citation type="submission" date="2016-10" db="EMBL/GenBank/DDBJ databases">
        <title>Methanohalophilus halophilus.</title>
        <authorList>
            <person name="L'haridon S."/>
        </authorList>
    </citation>
    <scope>NUCLEOTIDE SEQUENCE [LARGE SCALE GENOMIC DNA]</scope>
    <source>
        <strain evidence="9 12">Z-7982</strain>
    </source>
</reference>
<dbReference type="InterPro" id="IPR032387">
    <property type="entry name" value="ACAS_N"/>
</dbReference>
<dbReference type="InterPro" id="IPR011904">
    <property type="entry name" value="Ac_CoA_lig"/>
</dbReference>